<dbReference type="HOGENOM" id="CLU_850004_0_0_1"/>
<feature type="region of interest" description="Disordered" evidence="1">
    <location>
        <begin position="1"/>
        <end position="25"/>
    </location>
</feature>
<dbReference type="OrthoDB" id="5291055at2759"/>
<evidence type="ECO:0000313" key="2">
    <source>
        <dbReference type="EMBL" id="ERF69809.1"/>
    </source>
</evidence>
<proteinExistence type="predicted"/>
<keyword evidence="3" id="KW-1185">Reference proteome</keyword>
<feature type="compositionally biased region" description="Polar residues" evidence="1">
    <location>
        <begin position="1"/>
        <end position="18"/>
    </location>
</feature>
<protein>
    <submittedName>
        <fullName evidence="2">Uncharacterized protein</fullName>
    </submittedName>
</protein>
<dbReference type="EMBL" id="KE721388">
    <property type="protein sequence ID" value="ERF69809.1"/>
    <property type="molecule type" value="Genomic_DNA"/>
</dbReference>
<reference evidence="3" key="1">
    <citation type="journal article" date="2014" name="BMC Genomics">
        <title>Genome characteristics reveal the impact of lichenization on lichen-forming fungus Endocarpon pusillum Hedwig (Verrucariales, Ascomycota).</title>
        <authorList>
            <person name="Wang Y.-Y."/>
            <person name="Liu B."/>
            <person name="Zhang X.-Y."/>
            <person name="Zhou Q.-M."/>
            <person name="Zhang T."/>
            <person name="Li H."/>
            <person name="Yu Y.-F."/>
            <person name="Zhang X.-L."/>
            <person name="Hao X.-Y."/>
            <person name="Wang M."/>
            <person name="Wang L."/>
            <person name="Wei J.-C."/>
        </authorList>
    </citation>
    <scope>NUCLEOTIDE SEQUENCE [LARGE SCALE GENOMIC DNA]</scope>
    <source>
        <strain evidence="3">Z07020 / HMAS-L-300199</strain>
    </source>
</reference>
<evidence type="ECO:0000256" key="1">
    <source>
        <dbReference type="SAM" id="MobiDB-lite"/>
    </source>
</evidence>
<sequence length="327" mass="36739">MAPVNDTGSGRSEGAQRSLNERNPECIDLRYRRGHLGETVTSPPPVVCTTDPPTPHVRGTIPVTNLGLKQKQGPSLAMRRAHGRRIGFSYEVPVLIAPKEDEDVRGTMTQFLEHVKNRHNRLLPSQHPRMTTTYIFRPWMPPIWLRDTSTWATEIDHDVPPMPGVPQLKRLAQAVIHFDQALEISMPYQRDVTNRRRMKGNWRDSPGLANKSRSEAIAAIEDAPNATQLGLMLHGTDSQFYQWCFSGIAGGIEVCNPREITVAEDAVQWVDFVLSFVQGSLACRSRDNLERFPPNHEGLAHFLSGKCPPAGATVLPASRRRYDSERR</sequence>
<dbReference type="RefSeq" id="XP_007804517.1">
    <property type="nucleotide sequence ID" value="XM_007806326.1"/>
</dbReference>
<organism evidence="2 3">
    <name type="scientific">Endocarpon pusillum (strain Z07020 / HMAS-L-300199)</name>
    <name type="common">Lichen-forming fungus</name>
    <dbReference type="NCBI Taxonomy" id="1263415"/>
    <lineage>
        <taxon>Eukaryota</taxon>
        <taxon>Fungi</taxon>
        <taxon>Dikarya</taxon>
        <taxon>Ascomycota</taxon>
        <taxon>Pezizomycotina</taxon>
        <taxon>Eurotiomycetes</taxon>
        <taxon>Chaetothyriomycetidae</taxon>
        <taxon>Verrucariales</taxon>
        <taxon>Verrucariaceae</taxon>
        <taxon>Endocarpon</taxon>
    </lineage>
</organism>
<gene>
    <name evidence="2" type="ORF">EPUS_08010</name>
</gene>
<evidence type="ECO:0000313" key="3">
    <source>
        <dbReference type="Proteomes" id="UP000019373"/>
    </source>
</evidence>
<name>U1HLD6_ENDPU</name>
<dbReference type="Proteomes" id="UP000019373">
    <property type="component" value="Unassembled WGS sequence"/>
</dbReference>
<dbReference type="AlphaFoldDB" id="U1HLD6"/>
<accession>U1HLD6</accession>
<dbReference type="GeneID" id="19242888"/>